<protein>
    <submittedName>
        <fullName evidence="2">YceI family protein</fullName>
    </submittedName>
</protein>
<dbReference type="AlphaFoldDB" id="A0A6B2H451"/>
<dbReference type="EMBL" id="JAAEAA010000021">
    <property type="protein sequence ID" value="NDK57153.1"/>
    <property type="molecule type" value="Genomic_DNA"/>
</dbReference>
<name>A0A6B2H451_9BACT</name>
<gene>
    <name evidence="2" type="ORF">GWO68_14610</name>
</gene>
<dbReference type="InterPro" id="IPR007372">
    <property type="entry name" value="Lipid/polyisoprenoid-bd_YceI"/>
</dbReference>
<evidence type="ECO:0000259" key="1">
    <source>
        <dbReference type="SMART" id="SM00867"/>
    </source>
</evidence>
<dbReference type="PANTHER" id="PTHR34406:SF1">
    <property type="entry name" value="PROTEIN YCEI"/>
    <property type="match status" value="1"/>
</dbReference>
<comment type="caution">
    <text evidence="2">The sequence shown here is derived from an EMBL/GenBank/DDBJ whole genome shotgun (WGS) entry which is preliminary data.</text>
</comment>
<organism evidence="2 3">
    <name type="scientific">Pontibacter fetidus</name>
    <dbReference type="NCBI Taxonomy" id="2700082"/>
    <lineage>
        <taxon>Bacteria</taxon>
        <taxon>Pseudomonadati</taxon>
        <taxon>Bacteroidota</taxon>
        <taxon>Cytophagia</taxon>
        <taxon>Cytophagales</taxon>
        <taxon>Hymenobacteraceae</taxon>
        <taxon>Pontibacter</taxon>
    </lineage>
</organism>
<dbReference type="InterPro" id="IPR036761">
    <property type="entry name" value="TTHA0802/YceI-like_sf"/>
</dbReference>
<reference evidence="2 3" key="1">
    <citation type="submission" date="2020-01" db="EMBL/GenBank/DDBJ databases">
        <authorList>
            <person name="Kim M.K."/>
        </authorList>
    </citation>
    <scope>NUCLEOTIDE SEQUENCE [LARGE SCALE GENOMIC DNA]</scope>
    <source>
        <strain evidence="2 3">BT213</strain>
    </source>
</reference>
<keyword evidence="3" id="KW-1185">Reference proteome</keyword>
<accession>A0A6B2H451</accession>
<dbReference type="Pfam" id="PF04264">
    <property type="entry name" value="YceI"/>
    <property type="match status" value="1"/>
</dbReference>
<proteinExistence type="predicted"/>
<dbReference type="RefSeq" id="WP_162347215.1">
    <property type="nucleotide sequence ID" value="NZ_JAAEAA010000021.1"/>
</dbReference>
<evidence type="ECO:0000313" key="3">
    <source>
        <dbReference type="Proteomes" id="UP000478546"/>
    </source>
</evidence>
<dbReference type="Gene3D" id="2.40.128.110">
    <property type="entry name" value="Lipid/polyisoprenoid-binding, YceI-like"/>
    <property type="match status" value="1"/>
</dbReference>
<evidence type="ECO:0000313" key="2">
    <source>
        <dbReference type="EMBL" id="NDK57153.1"/>
    </source>
</evidence>
<sequence>MVLLLLSACDTSVKTEEAEVGAPVKPLALTTASEVFKIDTAKSKLTWIGAKITGRHNGVFRITSGEIVMAKGKPTGGNIHLDMLAVKSDDKTIDEASNKKLTAHLRSADFFDVERYPTATFIVTSITPYDSTQRKTTIHPAAPDKELRVKGATHLITGNLTIKDITKSVRFPARVTQQDSVLKAKANFNIDRTKWGLIYRADNSLGNQTIHPEVNIGIDIEAKRANL</sequence>
<dbReference type="Proteomes" id="UP000478546">
    <property type="component" value="Unassembled WGS sequence"/>
</dbReference>
<dbReference type="PANTHER" id="PTHR34406">
    <property type="entry name" value="PROTEIN YCEI"/>
    <property type="match status" value="1"/>
</dbReference>
<feature type="domain" description="Lipid/polyisoprenoid-binding YceI-like" evidence="1">
    <location>
        <begin position="35"/>
        <end position="223"/>
    </location>
</feature>
<dbReference type="SMART" id="SM00867">
    <property type="entry name" value="YceI"/>
    <property type="match status" value="1"/>
</dbReference>
<dbReference type="SUPFAM" id="SSF101874">
    <property type="entry name" value="YceI-like"/>
    <property type="match status" value="1"/>
</dbReference>